<proteinExistence type="predicted"/>
<dbReference type="EMBL" id="CCYA01000204">
    <property type="protein sequence ID" value="CEH13136.1"/>
    <property type="molecule type" value="Genomic_DNA"/>
</dbReference>
<reference evidence="1 2" key="1">
    <citation type="submission" date="2014-09" db="EMBL/GenBank/DDBJ databases">
        <authorList>
            <person name="Magalhaes I.L.F."/>
            <person name="Oliveira U."/>
            <person name="Santos F.R."/>
            <person name="Vidigal T.H.D.A."/>
            <person name="Brescovit A.D."/>
            <person name="Santos A.J."/>
        </authorList>
    </citation>
    <scope>NUCLEOTIDE SEQUENCE [LARGE SCALE GENOMIC DNA]</scope>
</reference>
<keyword evidence="2" id="KW-1185">Reference proteome</keyword>
<sequence>MATSPTLQSLDARVCNLTDKIKVPDYESRAPLSMTAGQLSRIEEFLLGEVTESEFAAVEGIAPIVVTIIKIKAHLRRLLLFVGHAHENGDSNDADEDGDSDDGYASLWNQLNLDMVHLNDKDRAFIQEFERPWTGISQCHRFEHWSRKILRGVQEKQRSIAGDARIRDESVRSFLLSTAFEDEMSVRHHIQVNTERRAELQHYLEEHFVQLAEPCVQAMEELVDSFHVLDSDSEEELWRIGGNVLDARLRFGDRMWST</sequence>
<organism evidence="1 2">
    <name type="scientific">Ceraceosorus bombacis</name>
    <dbReference type="NCBI Taxonomy" id="401625"/>
    <lineage>
        <taxon>Eukaryota</taxon>
        <taxon>Fungi</taxon>
        <taxon>Dikarya</taxon>
        <taxon>Basidiomycota</taxon>
        <taxon>Ustilaginomycotina</taxon>
        <taxon>Exobasidiomycetes</taxon>
        <taxon>Ceraceosorales</taxon>
        <taxon>Ceraceosoraceae</taxon>
        <taxon>Ceraceosorus</taxon>
    </lineage>
</organism>
<name>A0A0P1BB18_9BASI</name>
<protein>
    <submittedName>
        <fullName evidence="1">Uncharacterized protein</fullName>
    </submittedName>
</protein>
<dbReference type="AlphaFoldDB" id="A0A0P1BB18"/>
<accession>A0A0P1BB18</accession>
<dbReference type="Proteomes" id="UP000054845">
    <property type="component" value="Unassembled WGS sequence"/>
</dbReference>
<evidence type="ECO:0000313" key="2">
    <source>
        <dbReference type="Proteomes" id="UP000054845"/>
    </source>
</evidence>
<evidence type="ECO:0000313" key="1">
    <source>
        <dbReference type="EMBL" id="CEH13136.1"/>
    </source>
</evidence>
<dbReference type="OrthoDB" id="10390412at2759"/>